<reference evidence="1 2" key="1">
    <citation type="submission" date="2018-06" db="EMBL/GenBank/DDBJ databases">
        <title>A transcriptomic atlas of mushroom development highlights an independent origin of complex multicellularity.</title>
        <authorList>
            <consortium name="DOE Joint Genome Institute"/>
            <person name="Krizsan K."/>
            <person name="Almasi E."/>
            <person name="Merenyi Z."/>
            <person name="Sahu N."/>
            <person name="Viragh M."/>
            <person name="Koszo T."/>
            <person name="Mondo S."/>
            <person name="Kiss B."/>
            <person name="Balint B."/>
            <person name="Kues U."/>
            <person name="Barry K."/>
            <person name="Hegedus J.C."/>
            <person name="Henrissat B."/>
            <person name="Johnson J."/>
            <person name="Lipzen A."/>
            <person name="Ohm R."/>
            <person name="Nagy I."/>
            <person name="Pangilinan J."/>
            <person name="Yan J."/>
            <person name="Xiong Y."/>
            <person name="Grigoriev I.V."/>
            <person name="Hibbett D.S."/>
            <person name="Nagy L.G."/>
        </authorList>
    </citation>
    <scope>NUCLEOTIDE SEQUENCE [LARGE SCALE GENOMIC DNA]</scope>
    <source>
        <strain evidence="1 2">SZMC22713</strain>
    </source>
</reference>
<evidence type="ECO:0000313" key="2">
    <source>
        <dbReference type="Proteomes" id="UP000294933"/>
    </source>
</evidence>
<organism evidence="1 2">
    <name type="scientific">Rickenella mellea</name>
    <dbReference type="NCBI Taxonomy" id="50990"/>
    <lineage>
        <taxon>Eukaryota</taxon>
        <taxon>Fungi</taxon>
        <taxon>Dikarya</taxon>
        <taxon>Basidiomycota</taxon>
        <taxon>Agaricomycotina</taxon>
        <taxon>Agaricomycetes</taxon>
        <taxon>Hymenochaetales</taxon>
        <taxon>Rickenellaceae</taxon>
        <taxon>Rickenella</taxon>
    </lineage>
</organism>
<accession>A0A4Y7PQE0</accession>
<sequence>MLNLMAYIIDLTLIMDNLFWLLPSNVKGIRFRTPVTSDSVEMAVTAFVDGPAKNDIHDKVLSYVKETRDKYYPTEHVKNAITGLIRTHRFQLHDD</sequence>
<proteinExistence type="predicted"/>
<gene>
    <name evidence="1" type="ORF">BD410DRAFT_551841</name>
</gene>
<keyword evidence="2" id="KW-1185">Reference proteome</keyword>
<dbReference type="Proteomes" id="UP000294933">
    <property type="component" value="Unassembled WGS sequence"/>
</dbReference>
<dbReference type="EMBL" id="ML170223">
    <property type="protein sequence ID" value="TDL17328.1"/>
    <property type="molecule type" value="Genomic_DNA"/>
</dbReference>
<name>A0A4Y7PQE0_9AGAM</name>
<dbReference type="VEuPathDB" id="FungiDB:BD410DRAFT_551841"/>
<evidence type="ECO:0000313" key="1">
    <source>
        <dbReference type="EMBL" id="TDL17328.1"/>
    </source>
</evidence>
<protein>
    <submittedName>
        <fullName evidence="1">Uncharacterized protein</fullName>
    </submittedName>
</protein>
<dbReference type="OrthoDB" id="391988at2759"/>
<dbReference type="AlphaFoldDB" id="A0A4Y7PQE0"/>